<reference evidence="3" key="1">
    <citation type="journal article" date="2023" name="G3 (Bethesda)">
        <title>Whole genome assembly and annotation of the endangered Caribbean coral Acropora cervicornis.</title>
        <authorList>
            <person name="Selwyn J.D."/>
            <person name="Vollmer S.V."/>
        </authorList>
    </citation>
    <scope>NUCLEOTIDE SEQUENCE</scope>
    <source>
        <strain evidence="3">K2</strain>
    </source>
</reference>
<keyword evidence="4" id="KW-1185">Reference proteome</keyword>
<sequence>MEKMFLMFFLTVAFVTLANCLPTREDEMYNDDVILRSLRLKRHHCGCVKGHRACGCCLHLNLHPFHKKIQANVCINATEISSPLGMDFFMKWNKHVMFNKTITATDPPPVCFQTPFSKVGAKACVKFSKLSLEKHHIGGCADFELKALHFTKDFHLGCIFFKGHGTRTYLDKPLHNLLTGYMIPHDTADMIPRNDNLEYDALDLVRSYKGGCKCKRSPPHCDCCVSTRVFRLPINACAEADIDETETGFNVSISINRFKIISKHISEIQE</sequence>
<evidence type="ECO:0000313" key="3">
    <source>
        <dbReference type="EMBL" id="KAK2551518.1"/>
    </source>
</evidence>
<protein>
    <recommendedName>
        <fullName evidence="2">DUF4773 domain-containing protein</fullName>
    </recommendedName>
</protein>
<evidence type="ECO:0000313" key="4">
    <source>
        <dbReference type="Proteomes" id="UP001249851"/>
    </source>
</evidence>
<dbReference type="Pfam" id="PF15998">
    <property type="entry name" value="DUF4773"/>
    <property type="match status" value="1"/>
</dbReference>
<evidence type="ECO:0000259" key="2">
    <source>
        <dbReference type="Pfam" id="PF15998"/>
    </source>
</evidence>
<evidence type="ECO:0000256" key="1">
    <source>
        <dbReference type="SAM" id="SignalP"/>
    </source>
</evidence>
<feature type="signal peptide" evidence="1">
    <location>
        <begin position="1"/>
        <end position="20"/>
    </location>
</feature>
<dbReference type="PANTHER" id="PTHR36299:SF2">
    <property type="entry name" value="DUF4773 DOMAIN-CONTAINING PROTEIN"/>
    <property type="match status" value="1"/>
</dbReference>
<proteinExistence type="predicted"/>
<keyword evidence="1" id="KW-0732">Signal</keyword>
<accession>A0AAD9PYW9</accession>
<feature type="domain" description="DUF4773" evidence="2">
    <location>
        <begin position="45"/>
        <end position="164"/>
    </location>
</feature>
<reference evidence="3" key="2">
    <citation type="journal article" date="2023" name="Science">
        <title>Genomic signatures of disease resistance in endangered staghorn corals.</title>
        <authorList>
            <person name="Vollmer S.V."/>
            <person name="Selwyn J.D."/>
            <person name="Despard B.A."/>
            <person name="Roesel C.L."/>
        </authorList>
    </citation>
    <scope>NUCLEOTIDE SEQUENCE</scope>
    <source>
        <strain evidence="3">K2</strain>
    </source>
</reference>
<feature type="chain" id="PRO_5042031303" description="DUF4773 domain-containing protein" evidence="1">
    <location>
        <begin position="21"/>
        <end position="270"/>
    </location>
</feature>
<organism evidence="3 4">
    <name type="scientific">Acropora cervicornis</name>
    <name type="common">Staghorn coral</name>
    <dbReference type="NCBI Taxonomy" id="6130"/>
    <lineage>
        <taxon>Eukaryota</taxon>
        <taxon>Metazoa</taxon>
        <taxon>Cnidaria</taxon>
        <taxon>Anthozoa</taxon>
        <taxon>Hexacorallia</taxon>
        <taxon>Scleractinia</taxon>
        <taxon>Astrocoeniina</taxon>
        <taxon>Acroporidae</taxon>
        <taxon>Acropora</taxon>
    </lineage>
</organism>
<gene>
    <name evidence="3" type="ORF">P5673_027708</name>
</gene>
<dbReference type="EMBL" id="JARQWQ010000097">
    <property type="protein sequence ID" value="KAK2551518.1"/>
    <property type="molecule type" value="Genomic_DNA"/>
</dbReference>
<dbReference type="PANTHER" id="PTHR36299">
    <property type="entry name" value="AGAP008005-PA"/>
    <property type="match status" value="1"/>
</dbReference>
<dbReference type="InterPro" id="IPR031941">
    <property type="entry name" value="DUF4773"/>
</dbReference>
<name>A0AAD9PYW9_ACRCE</name>
<dbReference type="AlphaFoldDB" id="A0AAD9PYW9"/>
<comment type="caution">
    <text evidence="3">The sequence shown here is derived from an EMBL/GenBank/DDBJ whole genome shotgun (WGS) entry which is preliminary data.</text>
</comment>
<dbReference type="Proteomes" id="UP001249851">
    <property type="component" value="Unassembled WGS sequence"/>
</dbReference>